<evidence type="ECO:0000313" key="8">
    <source>
        <dbReference type="Proteomes" id="UP000199118"/>
    </source>
</evidence>
<dbReference type="PROSITE" id="PS50893">
    <property type="entry name" value="ABC_TRANSPORTER_2"/>
    <property type="match status" value="1"/>
</dbReference>
<keyword evidence="2" id="KW-0547">Nucleotide-binding</keyword>
<dbReference type="RefSeq" id="WP_092683252.1">
    <property type="nucleotide sequence ID" value="NZ_FNMZ01000005.1"/>
</dbReference>
<dbReference type="GO" id="GO:0016887">
    <property type="term" value="F:ATP hydrolysis activity"/>
    <property type="evidence" value="ECO:0007669"/>
    <property type="project" value="InterPro"/>
</dbReference>
<reference evidence="7 8" key="1">
    <citation type="submission" date="2016-10" db="EMBL/GenBank/DDBJ databases">
        <authorList>
            <person name="de Groot N.N."/>
        </authorList>
    </citation>
    <scope>NUCLEOTIDE SEQUENCE [LARGE SCALE GENOMIC DNA]</scope>
    <source>
        <strain evidence="7 8">DSM 17890</strain>
    </source>
</reference>
<dbReference type="AlphaFoldDB" id="A0A1H3BY02"/>
<dbReference type="SMART" id="SM00382">
    <property type="entry name" value="AAA"/>
    <property type="match status" value="1"/>
</dbReference>
<dbReference type="InterPro" id="IPR027417">
    <property type="entry name" value="P-loop_NTPase"/>
</dbReference>
<sequence length="265" mass="27084">MLEARDLTIRRRGRLALDAVTLALAPGEVLAVCGPNGAGKSTLWSALAGDLAPDAGACLIDGDPVRALPAAELARRRAALEQAPSLSSGFTARELAGLGLISRRTPPAEAAARVARALAAAGLAGMEDRQASELSGGERARAHFARALVQVESGREAPGAVPGGRYLLLDEPTAALDLARQAQAMRLARRAAAEGTGVLAVLHDLNLAAAFADRIALLGAGRLVICAAPEAALESARLSALYGAPIRVERAASGRPVVIPDLARA</sequence>
<gene>
    <name evidence="7" type="ORF">SAMN05444336_105179</name>
</gene>
<evidence type="ECO:0000256" key="3">
    <source>
        <dbReference type="ARBA" id="ARBA00022840"/>
    </source>
</evidence>
<dbReference type="InterPro" id="IPR003439">
    <property type="entry name" value="ABC_transporter-like_ATP-bd"/>
</dbReference>
<accession>A0A1H3BY02</accession>
<keyword evidence="4" id="KW-1278">Translocase</keyword>
<keyword evidence="3 7" id="KW-0067">ATP-binding</keyword>
<evidence type="ECO:0000256" key="5">
    <source>
        <dbReference type="ARBA" id="ARBA00037066"/>
    </source>
</evidence>
<proteinExistence type="predicted"/>
<keyword evidence="8" id="KW-1185">Reference proteome</keyword>
<evidence type="ECO:0000256" key="2">
    <source>
        <dbReference type="ARBA" id="ARBA00022741"/>
    </source>
</evidence>
<dbReference type="SUPFAM" id="SSF52540">
    <property type="entry name" value="P-loop containing nucleoside triphosphate hydrolases"/>
    <property type="match status" value="1"/>
</dbReference>
<dbReference type="Pfam" id="PF00005">
    <property type="entry name" value="ABC_tran"/>
    <property type="match status" value="1"/>
</dbReference>
<evidence type="ECO:0000259" key="6">
    <source>
        <dbReference type="PROSITE" id="PS50893"/>
    </source>
</evidence>
<evidence type="ECO:0000256" key="1">
    <source>
        <dbReference type="ARBA" id="ARBA00022448"/>
    </source>
</evidence>
<dbReference type="OrthoDB" id="9805601at2"/>
<keyword evidence="1" id="KW-0813">Transport</keyword>
<dbReference type="STRING" id="356660.SAMN05444336_105179"/>
<evidence type="ECO:0000256" key="4">
    <source>
        <dbReference type="ARBA" id="ARBA00022967"/>
    </source>
</evidence>
<dbReference type="InterPro" id="IPR003593">
    <property type="entry name" value="AAA+_ATPase"/>
</dbReference>
<dbReference type="EMBL" id="FNMZ01000005">
    <property type="protein sequence ID" value="SDX46079.1"/>
    <property type="molecule type" value="Genomic_DNA"/>
</dbReference>
<dbReference type="PANTHER" id="PTHR42794">
    <property type="entry name" value="HEMIN IMPORT ATP-BINDING PROTEIN HMUV"/>
    <property type="match status" value="1"/>
</dbReference>
<protein>
    <submittedName>
        <fullName evidence="7">Iron complex transport system ATP-binding protein</fullName>
    </submittedName>
</protein>
<evidence type="ECO:0000313" key="7">
    <source>
        <dbReference type="EMBL" id="SDX46079.1"/>
    </source>
</evidence>
<dbReference type="Gene3D" id="3.40.50.300">
    <property type="entry name" value="P-loop containing nucleotide triphosphate hydrolases"/>
    <property type="match status" value="1"/>
</dbReference>
<organism evidence="7 8">
    <name type="scientific">Albimonas donghaensis</name>
    <dbReference type="NCBI Taxonomy" id="356660"/>
    <lineage>
        <taxon>Bacteria</taxon>
        <taxon>Pseudomonadati</taxon>
        <taxon>Pseudomonadota</taxon>
        <taxon>Alphaproteobacteria</taxon>
        <taxon>Rhodobacterales</taxon>
        <taxon>Paracoccaceae</taxon>
        <taxon>Albimonas</taxon>
    </lineage>
</organism>
<name>A0A1H3BY02_9RHOB</name>
<comment type="function">
    <text evidence="5">Part of the ABC transporter complex HmuTUV involved in hemin import. Responsible for energy coupling to the transport system.</text>
</comment>
<feature type="domain" description="ABC transporter" evidence="6">
    <location>
        <begin position="2"/>
        <end position="245"/>
    </location>
</feature>
<dbReference type="GO" id="GO:0005524">
    <property type="term" value="F:ATP binding"/>
    <property type="evidence" value="ECO:0007669"/>
    <property type="project" value="UniProtKB-KW"/>
</dbReference>
<dbReference type="PANTHER" id="PTHR42794:SF1">
    <property type="entry name" value="HEMIN IMPORT ATP-BINDING PROTEIN HMUV"/>
    <property type="match status" value="1"/>
</dbReference>
<dbReference type="Proteomes" id="UP000199118">
    <property type="component" value="Unassembled WGS sequence"/>
</dbReference>